<evidence type="ECO:0000313" key="5">
    <source>
        <dbReference type="EMBL" id="SFD57782.1"/>
    </source>
</evidence>
<keyword evidence="2 5" id="KW-0238">DNA-binding</keyword>
<dbReference type="InterPro" id="IPR018060">
    <property type="entry name" value="HTH_AraC"/>
</dbReference>
<reference evidence="5 6" key="1">
    <citation type="submission" date="2016-10" db="EMBL/GenBank/DDBJ databases">
        <authorList>
            <person name="Varghese N."/>
            <person name="Submissions S."/>
        </authorList>
    </citation>
    <scope>NUCLEOTIDE SEQUENCE [LARGE SCALE GENOMIC DNA]</scope>
    <source>
        <strain evidence="5 6">LMG 18378</strain>
    </source>
</reference>
<dbReference type="Gene3D" id="1.10.10.60">
    <property type="entry name" value="Homeodomain-like"/>
    <property type="match status" value="1"/>
</dbReference>
<evidence type="ECO:0000256" key="3">
    <source>
        <dbReference type="ARBA" id="ARBA00023163"/>
    </source>
</evidence>
<keyword evidence="1" id="KW-0805">Transcription regulation</keyword>
<comment type="caution">
    <text evidence="5">The sequence shown here is derived from an EMBL/GenBank/DDBJ whole genome shotgun (WGS) entry which is preliminary data.</text>
</comment>
<dbReference type="InterPro" id="IPR032687">
    <property type="entry name" value="AraC-type_N"/>
</dbReference>
<keyword evidence="6" id="KW-1185">Reference proteome</keyword>
<organism evidence="5 6">
    <name type="scientific">Pseudomonas citronellolis</name>
    <dbReference type="NCBI Taxonomy" id="53408"/>
    <lineage>
        <taxon>Bacteria</taxon>
        <taxon>Pseudomonadati</taxon>
        <taxon>Pseudomonadota</taxon>
        <taxon>Gammaproteobacteria</taxon>
        <taxon>Pseudomonadales</taxon>
        <taxon>Pseudomonadaceae</taxon>
        <taxon>Pseudomonas</taxon>
    </lineage>
</organism>
<protein>
    <submittedName>
        <fullName evidence="5">AraC-type DNA-binding protein</fullName>
    </submittedName>
</protein>
<dbReference type="GO" id="GO:0003700">
    <property type="term" value="F:DNA-binding transcription factor activity"/>
    <property type="evidence" value="ECO:0007669"/>
    <property type="project" value="InterPro"/>
</dbReference>
<dbReference type="PANTHER" id="PTHR47894">
    <property type="entry name" value="HTH-TYPE TRANSCRIPTIONAL REGULATOR GADX"/>
    <property type="match status" value="1"/>
</dbReference>
<gene>
    <name evidence="5" type="ORF">SAMN05216577_12977</name>
</gene>
<sequence>MSDFVLPMPYLRQIAEQLRAMQKDAQAWFARSGLDERQLDEPGFQLGFPQFQQLLRDAIEVTAEPALGLLIGERLVVNTHGILGYAAMQSGTLRQALELLQRYLALRTTLFSLSYECDERAGQVQVRFQPGYALGDIERTVLEAVMLAVSNIFAAMTLGSCPLRQVRLPFAEQPYAALAEELFRCPVAYGQPWAGFSLDLAVIDQPLKLADPAAFREAEAICRRELERLGETASMGARVRRAMLEKHNGFPSLKVTARLFHMTPRTLHRHLLAEGTSFKLILEDVRRTLAIEHLKAGHLSIEEIAYTLGYTDLANFRRAFKRWEGMPPSAYRASLGAQLRT</sequence>
<dbReference type="SUPFAM" id="SSF46689">
    <property type="entry name" value="Homeodomain-like"/>
    <property type="match status" value="1"/>
</dbReference>
<dbReference type="Pfam" id="PF12833">
    <property type="entry name" value="HTH_18"/>
    <property type="match status" value="1"/>
</dbReference>
<dbReference type="RefSeq" id="WP_174672451.1">
    <property type="nucleotide sequence ID" value="NZ_FOLS01000029.1"/>
</dbReference>
<accession>A0AAQ1QZ82</accession>
<dbReference type="AlphaFoldDB" id="A0AAQ1QZ82"/>
<evidence type="ECO:0000313" key="6">
    <source>
        <dbReference type="Proteomes" id="UP000183385"/>
    </source>
</evidence>
<proteinExistence type="predicted"/>
<dbReference type="Pfam" id="PF12625">
    <property type="entry name" value="Arabinose_bd"/>
    <property type="match status" value="1"/>
</dbReference>
<name>A0AAQ1QZ82_9PSED</name>
<feature type="domain" description="HTH araC/xylS-type" evidence="4">
    <location>
        <begin position="237"/>
        <end position="334"/>
    </location>
</feature>
<dbReference type="Proteomes" id="UP000183385">
    <property type="component" value="Unassembled WGS sequence"/>
</dbReference>
<dbReference type="PRINTS" id="PR00032">
    <property type="entry name" value="HTHARAC"/>
</dbReference>
<dbReference type="GO" id="GO:0005829">
    <property type="term" value="C:cytosol"/>
    <property type="evidence" value="ECO:0007669"/>
    <property type="project" value="TreeGrafter"/>
</dbReference>
<dbReference type="GO" id="GO:0000976">
    <property type="term" value="F:transcription cis-regulatory region binding"/>
    <property type="evidence" value="ECO:0007669"/>
    <property type="project" value="TreeGrafter"/>
</dbReference>
<dbReference type="PROSITE" id="PS01124">
    <property type="entry name" value="HTH_ARAC_FAMILY_2"/>
    <property type="match status" value="1"/>
</dbReference>
<dbReference type="InterPro" id="IPR009057">
    <property type="entry name" value="Homeodomain-like_sf"/>
</dbReference>
<evidence type="ECO:0000256" key="1">
    <source>
        <dbReference type="ARBA" id="ARBA00023015"/>
    </source>
</evidence>
<dbReference type="EMBL" id="FOLS01000029">
    <property type="protein sequence ID" value="SFD57782.1"/>
    <property type="molecule type" value="Genomic_DNA"/>
</dbReference>
<dbReference type="SMART" id="SM00342">
    <property type="entry name" value="HTH_ARAC"/>
    <property type="match status" value="1"/>
</dbReference>
<keyword evidence="3" id="KW-0804">Transcription</keyword>
<dbReference type="InterPro" id="IPR020449">
    <property type="entry name" value="Tscrpt_reg_AraC-type_HTH"/>
</dbReference>
<dbReference type="PANTHER" id="PTHR47894:SF1">
    <property type="entry name" value="HTH-TYPE TRANSCRIPTIONAL REGULATOR VQSM"/>
    <property type="match status" value="1"/>
</dbReference>
<evidence type="ECO:0000259" key="4">
    <source>
        <dbReference type="PROSITE" id="PS01124"/>
    </source>
</evidence>
<evidence type="ECO:0000256" key="2">
    <source>
        <dbReference type="ARBA" id="ARBA00023125"/>
    </source>
</evidence>